<evidence type="ECO:0000256" key="9">
    <source>
        <dbReference type="PROSITE-ProRule" id="PRU01091"/>
    </source>
</evidence>
<proteinExistence type="predicted"/>
<dbReference type="InterPro" id="IPR011006">
    <property type="entry name" value="CheY-like_superfamily"/>
</dbReference>
<dbReference type="InterPro" id="IPR001789">
    <property type="entry name" value="Sig_transdc_resp-reg_receiver"/>
</dbReference>
<keyword evidence="2 8" id="KW-0597">Phosphoprotein</keyword>
<feature type="DNA-binding region" description="OmpR/PhoB-type" evidence="9">
    <location>
        <begin position="128"/>
        <end position="223"/>
    </location>
</feature>
<evidence type="ECO:0000256" key="6">
    <source>
        <dbReference type="ARBA" id="ARBA00023163"/>
    </source>
</evidence>
<dbReference type="Proteomes" id="UP000886889">
    <property type="component" value="Unassembled WGS sequence"/>
</dbReference>
<name>A0A9D1NXR9_9FIRM</name>
<evidence type="ECO:0000256" key="7">
    <source>
        <dbReference type="ARBA" id="ARBA00024867"/>
    </source>
</evidence>
<gene>
    <name evidence="12" type="ORF">IAC80_00690</name>
</gene>
<dbReference type="GO" id="GO:0006355">
    <property type="term" value="P:regulation of DNA-templated transcription"/>
    <property type="evidence" value="ECO:0007669"/>
    <property type="project" value="InterPro"/>
</dbReference>
<evidence type="ECO:0000256" key="2">
    <source>
        <dbReference type="ARBA" id="ARBA00022553"/>
    </source>
</evidence>
<dbReference type="SUPFAM" id="SSF52172">
    <property type="entry name" value="CheY-like"/>
    <property type="match status" value="1"/>
</dbReference>
<dbReference type="GO" id="GO:0005829">
    <property type="term" value="C:cytosol"/>
    <property type="evidence" value="ECO:0007669"/>
    <property type="project" value="TreeGrafter"/>
</dbReference>
<evidence type="ECO:0000259" key="10">
    <source>
        <dbReference type="PROSITE" id="PS50110"/>
    </source>
</evidence>
<organism evidence="12 13">
    <name type="scientific">Candidatus Merdiplasma excrementigallinarum</name>
    <dbReference type="NCBI Taxonomy" id="2840864"/>
    <lineage>
        <taxon>Bacteria</taxon>
        <taxon>Bacillati</taxon>
        <taxon>Bacillota</taxon>
        <taxon>Clostridia</taxon>
        <taxon>Lachnospirales</taxon>
        <taxon>Lachnospiraceae</taxon>
        <taxon>Lachnospiraceae incertae sedis</taxon>
        <taxon>Candidatus Merdiplasma</taxon>
    </lineage>
</organism>
<evidence type="ECO:0000256" key="5">
    <source>
        <dbReference type="ARBA" id="ARBA00023125"/>
    </source>
</evidence>
<feature type="domain" description="OmpR/PhoB-type" evidence="11">
    <location>
        <begin position="128"/>
        <end position="223"/>
    </location>
</feature>
<dbReference type="GO" id="GO:0000976">
    <property type="term" value="F:transcription cis-regulatory region binding"/>
    <property type="evidence" value="ECO:0007669"/>
    <property type="project" value="TreeGrafter"/>
</dbReference>
<evidence type="ECO:0000256" key="1">
    <source>
        <dbReference type="ARBA" id="ARBA00018672"/>
    </source>
</evidence>
<dbReference type="InterPro" id="IPR016032">
    <property type="entry name" value="Sig_transdc_resp-reg_C-effctor"/>
</dbReference>
<evidence type="ECO:0000259" key="11">
    <source>
        <dbReference type="PROSITE" id="PS51755"/>
    </source>
</evidence>
<dbReference type="AlphaFoldDB" id="A0A9D1NXR9"/>
<dbReference type="Gene3D" id="6.10.250.690">
    <property type="match status" value="1"/>
</dbReference>
<reference evidence="12" key="2">
    <citation type="journal article" date="2021" name="PeerJ">
        <title>Extensive microbial diversity within the chicken gut microbiome revealed by metagenomics and culture.</title>
        <authorList>
            <person name="Gilroy R."/>
            <person name="Ravi A."/>
            <person name="Getino M."/>
            <person name="Pursley I."/>
            <person name="Horton D.L."/>
            <person name="Alikhan N.F."/>
            <person name="Baker D."/>
            <person name="Gharbi K."/>
            <person name="Hall N."/>
            <person name="Watson M."/>
            <person name="Adriaenssens E.M."/>
            <person name="Foster-Nyarko E."/>
            <person name="Jarju S."/>
            <person name="Secka A."/>
            <person name="Antonio M."/>
            <person name="Oren A."/>
            <person name="Chaudhuri R.R."/>
            <person name="La Ragione R."/>
            <person name="Hildebrand F."/>
            <person name="Pallen M.J."/>
        </authorList>
    </citation>
    <scope>NUCLEOTIDE SEQUENCE</scope>
    <source>
        <strain evidence="12">ChiBcec6-7307</strain>
    </source>
</reference>
<dbReference type="SMART" id="SM00448">
    <property type="entry name" value="REC"/>
    <property type="match status" value="1"/>
</dbReference>
<evidence type="ECO:0000256" key="8">
    <source>
        <dbReference type="PROSITE-ProRule" id="PRU00169"/>
    </source>
</evidence>
<dbReference type="PANTHER" id="PTHR48111">
    <property type="entry name" value="REGULATOR OF RPOS"/>
    <property type="match status" value="1"/>
</dbReference>
<accession>A0A9D1NXR9</accession>
<protein>
    <recommendedName>
        <fullName evidence="1">Stage 0 sporulation protein A homolog</fullName>
    </recommendedName>
</protein>
<feature type="domain" description="Response regulatory" evidence="10">
    <location>
        <begin position="3"/>
        <end position="119"/>
    </location>
</feature>
<dbReference type="PANTHER" id="PTHR48111:SF1">
    <property type="entry name" value="TWO-COMPONENT RESPONSE REGULATOR ORR33"/>
    <property type="match status" value="1"/>
</dbReference>
<dbReference type="GO" id="GO:0000156">
    <property type="term" value="F:phosphorelay response regulator activity"/>
    <property type="evidence" value="ECO:0007669"/>
    <property type="project" value="TreeGrafter"/>
</dbReference>
<keyword evidence="5 9" id="KW-0238">DNA-binding</keyword>
<dbReference type="Gene3D" id="1.10.10.10">
    <property type="entry name" value="Winged helix-like DNA-binding domain superfamily/Winged helix DNA-binding domain"/>
    <property type="match status" value="1"/>
</dbReference>
<evidence type="ECO:0000313" key="13">
    <source>
        <dbReference type="Proteomes" id="UP000886889"/>
    </source>
</evidence>
<dbReference type="InterPro" id="IPR039420">
    <property type="entry name" value="WalR-like"/>
</dbReference>
<evidence type="ECO:0000313" key="12">
    <source>
        <dbReference type="EMBL" id="HIV22431.1"/>
    </source>
</evidence>
<dbReference type="GO" id="GO:0032993">
    <property type="term" value="C:protein-DNA complex"/>
    <property type="evidence" value="ECO:0007669"/>
    <property type="project" value="TreeGrafter"/>
</dbReference>
<dbReference type="Gene3D" id="3.40.50.2300">
    <property type="match status" value="1"/>
</dbReference>
<dbReference type="SUPFAM" id="SSF46894">
    <property type="entry name" value="C-terminal effector domain of the bipartite response regulators"/>
    <property type="match status" value="1"/>
</dbReference>
<keyword evidence="3" id="KW-0902">Two-component regulatory system</keyword>
<dbReference type="InterPro" id="IPR001867">
    <property type="entry name" value="OmpR/PhoB-type_DNA-bd"/>
</dbReference>
<dbReference type="EMBL" id="DVOS01000006">
    <property type="protein sequence ID" value="HIV22431.1"/>
    <property type="molecule type" value="Genomic_DNA"/>
</dbReference>
<dbReference type="Pfam" id="PF00072">
    <property type="entry name" value="Response_reg"/>
    <property type="match status" value="1"/>
</dbReference>
<dbReference type="SMART" id="SM00862">
    <property type="entry name" value="Trans_reg_C"/>
    <property type="match status" value="1"/>
</dbReference>
<evidence type="ECO:0000256" key="3">
    <source>
        <dbReference type="ARBA" id="ARBA00023012"/>
    </source>
</evidence>
<dbReference type="PROSITE" id="PS51755">
    <property type="entry name" value="OMPR_PHOB"/>
    <property type="match status" value="1"/>
</dbReference>
<keyword evidence="4" id="KW-0805">Transcription regulation</keyword>
<dbReference type="Pfam" id="PF00486">
    <property type="entry name" value="Trans_reg_C"/>
    <property type="match status" value="1"/>
</dbReference>
<evidence type="ECO:0000256" key="4">
    <source>
        <dbReference type="ARBA" id="ARBA00023015"/>
    </source>
</evidence>
<dbReference type="PROSITE" id="PS50110">
    <property type="entry name" value="RESPONSE_REGULATORY"/>
    <property type="match status" value="1"/>
</dbReference>
<dbReference type="InterPro" id="IPR036388">
    <property type="entry name" value="WH-like_DNA-bd_sf"/>
</dbReference>
<comment type="caution">
    <text evidence="12">The sequence shown here is derived from an EMBL/GenBank/DDBJ whole genome shotgun (WGS) entry which is preliminary data.</text>
</comment>
<keyword evidence="6" id="KW-0804">Transcription</keyword>
<comment type="function">
    <text evidence="7">May play the central regulatory role in sporulation. It may be an element of the effector pathway responsible for the activation of sporulation genes in response to nutritional stress. Spo0A may act in concert with spo0H (a sigma factor) to control the expression of some genes that are critical to the sporulation process.</text>
</comment>
<sequence length="223" mass="25510">MACIYIVEDDTDIREIETIALRNSGHTVADFDSGRAFFHKVEEKVPDLALLDIMLPDMDGYEIVKKLRSNPGTKRLPVIMVTAKTTEIDMIKGLDIGADDYIKKPFSVMELITRVKAVLRRTMEQDDSKFLSLGEVFLDNERHMVYVNDQAVELTFKEYELLKLLMGNSGIVMTREMIMHRVWGTEFEGESRTVDMHIKTLRQKLGASGARIKTVRNVGYVME</sequence>
<dbReference type="CDD" id="cd00383">
    <property type="entry name" value="trans_reg_C"/>
    <property type="match status" value="1"/>
</dbReference>
<feature type="modified residue" description="4-aspartylphosphate" evidence="8">
    <location>
        <position position="52"/>
    </location>
</feature>
<reference evidence="12" key="1">
    <citation type="submission" date="2020-10" db="EMBL/GenBank/DDBJ databases">
        <authorList>
            <person name="Gilroy R."/>
        </authorList>
    </citation>
    <scope>NUCLEOTIDE SEQUENCE</scope>
    <source>
        <strain evidence="12">ChiBcec6-7307</strain>
    </source>
</reference>